<evidence type="ECO:0000256" key="3">
    <source>
        <dbReference type="ARBA" id="ARBA00036807"/>
    </source>
</evidence>
<evidence type="ECO:0000256" key="5">
    <source>
        <dbReference type="ARBA" id="ARBA00041396"/>
    </source>
</evidence>
<comment type="catalytic activity">
    <reaction evidence="3">
        <text>a 1,2-diacyl-sn-glycero-3-phospho-(1D-myo-inositol 4-phosphate) + H2O = a 1,2-diacyl-sn-glycero-3-phospho-(1D-myo-inositol) + phosphate</text>
        <dbReference type="Rhea" id="RHEA:55652"/>
        <dbReference type="ChEBI" id="CHEBI:15377"/>
        <dbReference type="ChEBI" id="CHEBI:43474"/>
        <dbReference type="ChEBI" id="CHEBI:57880"/>
        <dbReference type="ChEBI" id="CHEBI:58178"/>
    </reaction>
    <physiologicalReaction direction="left-to-right" evidence="3">
        <dbReference type="Rhea" id="RHEA:55653"/>
    </physiologicalReaction>
</comment>
<dbReference type="EC" id="3.1.3.64" evidence="1"/>
<dbReference type="STRING" id="1965070.A0A443QHC8"/>
<dbReference type="Pfam" id="PF02383">
    <property type="entry name" value="Syja_N"/>
    <property type="match status" value="1"/>
</dbReference>
<feature type="transmembrane region" description="Helical" evidence="7">
    <location>
        <begin position="46"/>
        <end position="65"/>
    </location>
</feature>
<evidence type="ECO:0000256" key="7">
    <source>
        <dbReference type="SAM" id="Phobius"/>
    </source>
</evidence>
<dbReference type="PANTHER" id="PTHR45662:SF2">
    <property type="entry name" value="PHOSPHATIDYLINOSITOL-3-PHOSPHATASE SAC1"/>
    <property type="match status" value="1"/>
</dbReference>
<keyword evidence="10" id="KW-1185">Reference proteome</keyword>
<evidence type="ECO:0000313" key="9">
    <source>
        <dbReference type="EMBL" id="RWS02429.1"/>
    </source>
</evidence>
<evidence type="ECO:0000259" key="8">
    <source>
        <dbReference type="PROSITE" id="PS50275"/>
    </source>
</evidence>
<feature type="transmembrane region" description="Helical" evidence="7">
    <location>
        <begin position="542"/>
        <end position="563"/>
    </location>
</feature>
<sequence length="578" mass="66665">HTTPEKFFLKSESSENEVLVIDRVSHQIAVEDSFKDTLVDTSTSRVVYGLFGIVHLLAGPYLIVITKISKAAEIYNQIIWKVEETEVLSFCKTTWHLTDEQVQHNNTYLSMVKSVLATPYFYFSYSYDISHTLQRLNNAGPDFMTSSLFDRAEQRFVWNRHLLRDFSTKSELKPYCIPIIHGFISSEVLAINNKVFTWTLVSRRSILRAGTRMFSRGIDKDGNVSNYVETEQIVEYENSRSSFVQIRGSAPLFWTQLPNLRYKPPPQLSQFHNHLEALQKHMESLICNYGKVVVINLVNQTGSEHVIEKTLRENLQLLNNSMIRYEAFDFHKECSKMRWDRLSILMNRISQEQSEFGYFITSRDGIVLASQEGVFRTNCIDSLDRTNVVQSLIAKRSLEDQLKRFLILAPGEKIGDHPHVENIYRKVWADNADFCSIQYAGTGALKTDYTRTGKRTRSGLIKDGINSLLRYYKNNFADGFRQDSIDLFLGYYKPDENEGKLSGSPLTDKKDWKYLVLPTILLGSIAMFFFSMFIPAEHSTETLMYLIFWSGMVSFSLAVIVYYGGEFVDHPKLCEVRP</sequence>
<reference evidence="9 10" key="1">
    <citation type="journal article" date="2018" name="Gigascience">
        <title>Genomes of trombidid mites reveal novel predicted allergens and laterally-transferred genes associated with secondary metabolism.</title>
        <authorList>
            <person name="Dong X."/>
            <person name="Chaisiri K."/>
            <person name="Xia D."/>
            <person name="Armstrong S.D."/>
            <person name="Fang Y."/>
            <person name="Donnelly M.J."/>
            <person name="Kadowaki T."/>
            <person name="McGarry J.W."/>
            <person name="Darby A.C."/>
            <person name="Makepeace B.L."/>
        </authorList>
    </citation>
    <scope>NUCLEOTIDE SEQUENCE [LARGE SCALE GENOMIC DNA]</scope>
    <source>
        <strain evidence="9">UoL-WK</strain>
    </source>
</reference>
<evidence type="ECO:0000256" key="4">
    <source>
        <dbReference type="ARBA" id="ARBA00040795"/>
    </source>
</evidence>
<organism evidence="9 10">
    <name type="scientific">Dinothrombium tinctorium</name>
    <dbReference type="NCBI Taxonomy" id="1965070"/>
    <lineage>
        <taxon>Eukaryota</taxon>
        <taxon>Metazoa</taxon>
        <taxon>Ecdysozoa</taxon>
        <taxon>Arthropoda</taxon>
        <taxon>Chelicerata</taxon>
        <taxon>Arachnida</taxon>
        <taxon>Acari</taxon>
        <taxon>Acariformes</taxon>
        <taxon>Trombidiformes</taxon>
        <taxon>Prostigmata</taxon>
        <taxon>Anystina</taxon>
        <taxon>Parasitengona</taxon>
        <taxon>Trombidioidea</taxon>
        <taxon>Trombidiidae</taxon>
        <taxon>Dinothrombium</taxon>
    </lineage>
</organism>
<dbReference type="GO" id="GO:0043812">
    <property type="term" value="F:phosphatidylinositol-4-phosphate phosphatase activity"/>
    <property type="evidence" value="ECO:0007669"/>
    <property type="project" value="TreeGrafter"/>
</dbReference>
<feature type="domain" description="SAC" evidence="8">
    <location>
        <begin position="112"/>
        <end position="441"/>
    </location>
</feature>
<comment type="catalytic activity">
    <reaction evidence="2">
        <text>a 1,2-diacyl-sn-glycero-3-phospho-(1D-myo-inositol-3-phosphate) + H2O = a 1,2-diacyl-sn-glycero-3-phospho-(1D-myo-inositol) + phosphate</text>
        <dbReference type="Rhea" id="RHEA:12316"/>
        <dbReference type="ChEBI" id="CHEBI:15377"/>
        <dbReference type="ChEBI" id="CHEBI:43474"/>
        <dbReference type="ChEBI" id="CHEBI:57880"/>
        <dbReference type="ChEBI" id="CHEBI:58088"/>
        <dbReference type="EC" id="3.1.3.64"/>
    </reaction>
    <physiologicalReaction direction="left-to-right" evidence="2">
        <dbReference type="Rhea" id="RHEA:12317"/>
    </physiologicalReaction>
</comment>
<evidence type="ECO:0000256" key="1">
    <source>
        <dbReference type="ARBA" id="ARBA00013038"/>
    </source>
</evidence>
<feature type="non-terminal residue" evidence="9">
    <location>
        <position position="1"/>
    </location>
</feature>
<protein>
    <recommendedName>
        <fullName evidence="4">Phosphatidylinositol-3-phosphatase SAC1</fullName>
        <ecNumber evidence="1">3.1.3.64</ecNumber>
    </recommendedName>
    <alternativeName>
        <fullName evidence="6">Phosphatidylinositol-4-phosphate phosphatase</fullName>
    </alternativeName>
    <alternativeName>
        <fullName evidence="5">Suppressor of actin mutations 1-like protein</fullName>
    </alternativeName>
</protein>
<feature type="transmembrane region" description="Helical" evidence="7">
    <location>
        <begin position="514"/>
        <end position="536"/>
    </location>
</feature>
<evidence type="ECO:0000313" key="10">
    <source>
        <dbReference type="Proteomes" id="UP000285301"/>
    </source>
</evidence>
<gene>
    <name evidence="9" type="ORF">B4U79_11278</name>
</gene>
<dbReference type="Proteomes" id="UP000285301">
    <property type="component" value="Unassembled WGS sequence"/>
</dbReference>
<dbReference type="PROSITE" id="PS50275">
    <property type="entry name" value="SAC"/>
    <property type="match status" value="1"/>
</dbReference>
<accession>A0A443QHC8</accession>
<keyword evidence="7" id="KW-0812">Transmembrane</keyword>
<dbReference type="PANTHER" id="PTHR45662">
    <property type="entry name" value="PHOSPHATIDYLINOSITIDE PHOSPHATASE SAC1"/>
    <property type="match status" value="1"/>
</dbReference>
<dbReference type="AlphaFoldDB" id="A0A443QHC8"/>
<dbReference type="GO" id="GO:0005783">
    <property type="term" value="C:endoplasmic reticulum"/>
    <property type="evidence" value="ECO:0007669"/>
    <property type="project" value="TreeGrafter"/>
</dbReference>
<keyword evidence="7" id="KW-0472">Membrane</keyword>
<feature type="non-terminal residue" evidence="9">
    <location>
        <position position="578"/>
    </location>
</feature>
<name>A0A443QHC8_9ACAR</name>
<keyword evidence="7" id="KW-1133">Transmembrane helix</keyword>
<dbReference type="OrthoDB" id="405996at2759"/>
<evidence type="ECO:0000256" key="2">
    <source>
        <dbReference type="ARBA" id="ARBA00036631"/>
    </source>
</evidence>
<evidence type="ECO:0000256" key="6">
    <source>
        <dbReference type="ARBA" id="ARBA00041911"/>
    </source>
</evidence>
<dbReference type="EMBL" id="NCKU01007737">
    <property type="protein sequence ID" value="RWS02429.1"/>
    <property type="molecule type" value="Genomic_DNA"/>
</dbReference>
<dbReference type="GO" id="GO:0046856">
    <property type="term" value="P:phosphatidylinositol dephosphorylation"/>
    <property type="evidence" value="ECO:0007669"/>
    <property type="project" value="TreeGrafter"/>
</dbReference>
<dbReference type="InterPro" id="IPR002013">
    <property type="entry name" value="SAC_dom"/>
</dbReference>
<proteinExistence type="predicted"/>
<comment type="caution">
    <text evidence="9">The sequence shown here is derived from an EMBL/GenBank/DDBJ whole genome shotgun (WGS) entry which is preliminary data.</text>
</comment>
<dbReference type="GO" id="GO:0004438">
    <property type="term" value="F:phosphatidylinositol-3-phosphate phosphatase activity"/>
    <property type="evidence" value="ECO:0007669"/>
    <property type="project" value="UniProtKB-EC"/>
</dbReference>